<evidence type="ECO:0000313" key="1">
    <source>
        <dbReference type="EMBL" id="MDX8440238.1"/>
    </source>
</evidence>
<dbReference type="EMBL" id="JAVIIS010000013">
    <property type="protein sequence ID" value="MDX8440238.1"/>
    <property type="molecule type" value="Genomic_DNA"/>
</dbReference>
<dbReference type="RefSeq" id="WP_320214156.1">
    <property type="nucleotide sequence ID" value="NZ_JAVIIS010000013.1"/>
</dbReference>
<accession>A0ABU4WWZ3</accession>
<reference evidence="1 2" key="1">
    <citation type="submission" date="2023-08" db="EMBL/GenBank/DDBJ databases">
        <title>Implementing the SeqCode for naming new Mesorhizobium species isolated from Vachellia karroo root nodules.</title>
        <authorList>
            <person name="Van Lill M."/>
        </authorList>
    </citation>
    <scope>NUCLEOTIDE SEQUENCE [LARGE SCALE GENOMIC DNA]</scope>
    <source>
        <strain evidence="1 2">VK3E</strain>
    </source>
</reference>
<comment type="caution">
    <text evidence="1">The sequence shown here is derived from an EMBL/GenBank/DDBJ whole genome shotgun (WGS) entry which is preliminary data.</text>
</comment>
<dbReference type="Proteomes" id="UP001272097">
    <property type="component" value="Unassembled WGS sequence"/>
</dbReference>
<protein>
    <submittedName>
        <fullName evidence="1">Uncharacterized protein</fullName>
    </submittedName>
</protein>
<sequence>MSEAPTGGNGVSACERRLCELDIQSVDSSAVPTVRRYGPQINRSVSLPTSANIRFNHTLNPLGDVEVIINLDAHSNLGAEVQSITDPISAINSSRVPAEITANVISE</sequence>
<evidence type="ECO:0000313" key="2">
    <source>
        <dbReference type="Proteomes" id="UP001272097"/>
    </source>
</evidence>
<name>A0ABU4WWZ3_9HYPH</name>
<proteinExistence type="predicted"/>
<organism evidence="1 2">
    <name type="scientific">Mesorhizobium australafricanum</name>
    <dbReference type="NCBI Taxonomy" id="3072311"/>
    <lineage>
        <taxon>Bacteria</taxon>
        <taxon>Pseudomonadati</taxon>
        <taxon>Pseudomonadota</taxon>
        <taxon>Alphaproteobacteria</taxon>
        <taxon>Hyphomicrobiales</taxon>
        <taxon>Phyllobacteriaceae</taxon>
        <taxon>Mesorhizobium</taxon>
    </lineage>
</organism>
<keyword evidence="2" id="KW-1185">Reference proteome</keyword>
<gene>
    <name evidence="1" type="ORF">RFM51_11600</name>
</gene>